<reference evidence="1" key="2">
    <citation type="submission" date="2023-05" db="EMBL/GenBank/DDBJ databases">
        <authorList>
            <consortium name="Lawrence Berkeley National Laboratory"/>
            <person name="Steindorff A."/>
            <person name="Hensen N."/>
            <person name="Bonometti L."/>
            <person name="Westerberg I."/>
            <person name="Brannstrom I.O."/>
            <person name="Guillou S."/>
            <person name="Cros-Aarteil S."/>
            <person name="Calhoun S."/>
            <person name="Haridas S."/>
            <person name="Kuo A."/>
            <person name="Mondo S."/>
            <person name="Pangilinan J."/>
            <person name="Riley R."/>
            <person name="Labutti K."/>
            <person name="Andreopoulos B."/>
            <person name="Lipzen A."/>
            <person name="Chen C."/>
            <person name="Yanf M."/>
            <person name="Daum C."/>
            <person name="Ng V."/>
            <person name="Clum A."/>
            <person name="Ohm R."/>
            <person name="Martin F."/>
            <person name="Silar P."/>
            <person name="Natvig D."/>
            <person name="Lalanne C."/>
            <person name="Gautier V."/>
            <person name="Ament-Velasquez S.L."/>
            <person name="Kruys A."/>
            <person name="Hutchinson M.I."/>
            <person name="Powell A.J."/>
            <person name="Barry K."/>
            <person name="Miller A.N."/>
            <person name="Grigoriev I.V."/>
            <person name="Debuchy R."/>
            <person name="Gladieux P."/>
            <person name="Thoren M.H."/>
            <person name="Johannesson H."/>
        </authorList>
    </citation>
    <scope>NUCLEOTIDE SEQUENCE</scope>
    <source>
        <strain evidence="1">PSN293</strain>
    </source>
</reference>
<keyword evidence="2" id="KW-1185">Reference proteome</keyword>
<dbReference type="InterPro" id="IPR043519">
    <property type="entry name" value="NT_sf"/>
</dbReference>
<comment type="caution">
    <text evidence="1">The sequence shown here is derived from an EMBL/GenBank/DDBJ whole genome shotgun (WGS) entry which is preliminary data.</text>
</comment>
<evidence type="ECO:0000313" key="1">
    <source>
        <dbReference type="EMBL" id="KAK4208564.1"/>
    </source>
</evidence>
<dbReference type="SUPFAM" id="SSF81301">
    <property type="entry name" value="Nucleotidyltransferase"/>
    <property type="match status" value="1"/>
</dbReference>
<dbReference type="AlphaFoldDB" id="A0AAN6XX61"/>
<proteinExistence type="predicted"/>
<accession>A0AAN6XX61</accession>
<dbReference type="Proteomes" id="UP001301769">
    <property type="component" value="Unassembled WGS sequence"/>
</dbReference>
<dbReference type="Gene3D" id="3.30.460.40">
    <property type="match status" value="1"/>
</dbReference>
<gene>
    <name evidence="1" type="ORF">QBC37DRAFT_405166</name>
</gene>
<evidence type="ECO:0000313" key="2">
    <source>
        <dbReference type="Proteomes" id="UP001301769"/>
    </source>
</evidence>
<name>A0AAN6XX61_9PEZI</name>
<sequence length="243" mass="26599">MAAPPKPPFKPTATVIANGYTDQEGRDLAEKGGNATVQQLVLALDVIVGLFEDQGVTCAVMGGLALNFRGSTRDTHDVDITAACDMRTLRQACLSHPRLKVPIGPGSGVMRVFVHVGPKYGESVAEKWVQVDIILRGSLGAPDDLHGTTETVSTKTQQGPKEYVVIDLLRHFQSKLGAFFARNGKSDFEDLVFMCNTYFEQIAVFRGQLSFAQREHFVRQFIAQTGIRGRARAVKLKRLLAVP</sequence>
<reference evidence="1" key="1">
    <citation type="journal article" date="2023" name="Mol. Phylogenet. Evol.">
        <title>Genome-scale phylogeny and comparative genomics of the fungal order Sordariales.</title>
        <authorList>
            <person name="Hensen N."/>
            <person name="Bonometti L."/>
            <person name="Westerberg I."/>
            <person name="Brannstrom I.O."/>
            <person name="Guillou S."/>
            <person name="Cros-Aarteil S."/>
            <person name="Calhoun S."/>
            <person name="Haridas S."/>
            <person name="Kuo A."/>
            <person name="Mondo S."/>
            <person name="Pangilinan J."/>
            <person name="Riley R."/>
            <person name="LaButti K."/>
            <person name="Andreopoulos B."/>
            <person name="Lipzen A."/>
            <person name="Chen C."/>
            <person name="Yan M."/>
            <person name="Daum C."/>
            <person name="Ng V."/>
            <person name="Clum A."/>
            <person name="Steindorff A."/>
            <person name="Ohm R.A."/>
            <person name="Martin F."/>
            <person name="Silar P."/>
            <person name="Natvig D.O."/>
            <person name="Lalanne C."/>
            <person name="Gautier V."/>
            <person name="Ament-Velasquez S.L."/>
            <person name="Kruys A."/>
            <person name="Hutchinson M.I."/>
            <person name="Powell A.J."/>
            <person name="Barry K."/>
            <person name="Miller A.N."/>
            <person name="Grigoriev I.V."/>
            <person name="Debuchy R."/>
            <person name="Gladieux P."/>
            <person name="Hiltunen Thoren M."/>
            <person name="Johannesson H."/>
        </authorList>
    </citation>
    <scope>NUCLEOTIDE SEQUENCE</scope>
    <source>
        <strain evidence="1">PSN293</strain>
    </source>
</reference>
<dbReference type="EMBL" id="MU858238">
    <property type="protein sequence ID" value="KAK4208564.1"/>
    <property type="molecule type" value="Genomic_DNA"/>
</dbReference>
<protein>
    <submittedName>
        <fullName evidence="1">Uncharacterized protein</fullName>
    </submittedName>
</protein>
<organism evidence="1 2">
    <name type="scientific">Rhypophila decipiens</name>
    <dbReference type="NCBI Taxonomy" id="261697"/>
    <lineage>
        <taxon>Eukaryota</taxon>
        <taxon>Fungi</taxon>
        <taxon>Dikarya</taxon>
        <taxon>Ascomycota</taxon>
        <taxon>Pezizomycotina</taxon>
        <taxon>Sordariomycetes</taxon>
        <taxon>Sordariomycetidae</taxon>
        <taxon>Sordariales</taxon>
        <taxon>Naviculisporaceae</taxon>
        <taxon>Rhypophila</taxon>
    </lineage>
</organism>